<feature type="signal peptide" evidence="2">
    <location>
        <begin position="1"/>
        <end position="34"/>
    </location>
</feature>
<dbReference type="Pfam" id="PF03413">
    <property type="entry name" value="PepSY"/>
    <property type="match status" value="1"/>
</dbReference>
<gene>
    <name evidence="4" type="ORF">SAMN05216276_103878</name>
</gene>
<evidence type="ECO:0000259" key="3">
    <source>
        <dbReference type="Pfam" id="PF03413"/>
    </source>
</evidence>
<protein>
    <submittedName>
        <fullName evidence="4">Uncharacterized membrane protein YkoI</fullName>
    </submittedName>
</protein>
<dbReference type="RefSeq" id="WP_245878656.1">
    <property type="nucleotide sequence ID" value="NZ_FZOD01000038.1"/>
</dbReference>
<keyword evidence="2" id="KW-0732">Signal</keyword>
<accession>A0A239M9T5</accession>
<dbReference type="InterPro" id="IPR025711">
    <property type="entry name" value="PepSY"/>
</dbReference>
<dbReference type="EMBL" id="FZOD01000038">
    <property type="protein sequence ID" value="SNT38754.1"/>
    <property type="molecule type" value="Genomic_DNA"/>
</dbReference>
<dbReference type="Proteomes" id="UP000198282">
    <property type="component" value="Unassembled WGS sequence"/>
</dbReference>
<name>A0A239M9T5_9ACTN</name>
<feature type="chain" id="PRO_5012851090" evidence="2">
    <location>
        <begin position="35"/>
        <end position="135"/>
    </location>
</feature>
<proteinExistence type="predicted"/>
<dbReference type="AlphaFoldDB" id="A0A239M9T5"/>
<reference evidence="4 5" key="1">
    <citation type="submission" date="2017-06" db="EMBL/GenBank/DDBJ databases">
        <authorList>
            <person name="Kim H.J."/>
            <person name="Triplett B.A."/>
        </authorList>
    </citation>
    <scope>NUCLEOTIDE SEQUENCE [LARGE SCALE GENOMIC DNA]</scope>
    <source>
        <strain evidence="4 5">CGMCC 4.2132</strain>
    </source>
</reference>
<keyword evidence="1" id="KW-1133">Transmembrane helix</keyword>
<dbReference type="Gene3D" id="3.10.450.40">
    <property type="match status" value="1"/>
</dbReference>
<organism evidence="4 5">
    <name type="scientific">Streptosporangium subroseum</name>
    <dbReference type="NCBI Taxonomy" id="106412"/>
    <lineage>
        <taxon>Bacteria</taxon>
        <taxon>Bacillati</taxon>
        <taxon>Actinomycetota</taxon>
        <taxon>Actinomycetes</taxon>
        <taxon>Streptosporangiales</taxon>
        <taxon>Streptosporangiaceae</taxon>
        <taxon>Streptosporangium</taxon>
    </lineage>
</organism>
<feature type="non-terminal residue" evidence="4">
    <location>
        <position position="1"/>
    </location>
</feature>
<sequence length="135" mass="14165">DRGEPGSMKQITRMTIATLGTAALLAGSGGIALAAQQTATITSAAGTVTATAVAAPAGAASISYSRALQIAKKRVPGARVTKVEREVEHGYRTWKFELRKGGREYEVYVSTKTGKIIKFKSGRDDSGHHNSGHHG</sequence>
<keyword evidence="1" id="KW-0472">Membrane</keyword>
<evidence type="ECO:0000313" key="5">
    <source>
        <dbReference type="Proteomes" id="UP000198282"/>
    </source>
</evidence>
<keyword evidence="1" id="KW-0812">Transmembrane</keyword>
<keyword evidence="5" id="KW-1185">Reference proteome</keyword>
<evidence type="ECO:0000313" key="4">
    <source>
        <dbReference type="EMBL" id="SNT38754.1"/>
    </source>
</evidence>
<feature type="domain" description="PepSY" evidence="3">
    <location>
        <begin position="62"/>
        <end position="118"/>
    </location>
</feature>
<evidence type="ECO:0000256" key="2">
    <source>
        <dbReference type="SAM" id="SignalP"/>
    </source>
</evidence>
<evidence type="ECO:0000256" key="1">
    <source>
        <dbReference type="SAM" id="Phobius"/>
    </source>
</evidence>
<feature type="transmembrane region" description="Helical" evidence="1">
    <location>
        <begin position="44"/>
        <end position="64"/>
    </location>
</feature>